<reference evidence="2" key="1">
    <citation type="journal article" date="2014" name="Front. Microbiol.">
        <title>High frequency of phylogenetically diverse reductive dehalogenase-homologous genes in deep subseafloor sedimentary metagenomes.</title>
        <authorList>
            <person name="Kawai M."/>
            <person name="Futagami T."/>
            <person name="Toyoda A."/>
            <person name="Takaki Y."/>
            <person name="Nishi S."/>
            <person name="Hori S."/>
            <person name="Arai W."/>
            <person name="Tsubouchi T."/>
            <person name="Morono Y."/>
            <person name="Uchiyama I."/>
            <person name="Ito T."/>
            <person name="Fujiyama A."/>
            <person name="Inagaki F."/>
            <person name="Takami H."/>
        </authorList>
    </citation>
    <scope>NUCLEOTIDE SEQUENCE</scope>
    <source>
        <strain evidence="2">Expedition CK06-06</strain>
    </source>
</reference>
<protein>
    <recommendedName>
        <fullName evidence="1">PIN domain-containing protein</fullName>
    </recommendedName>
</protein>
<dbReference type="InterPro" id="IPR029060">
    <property type="entry name" value="PIN-like_dom_sf"/>
</dbReference>
<comment type="caution">
    <text evidence="2">The sequence shown here is derived from an EMBL/GenBank/DDBJ whole genome shotgun (WGS) entry which is preliminary data.</text>
</comment>
<dbReference type="SMART" id="SM00670">
    <property type="entry name" value="PINc"/>
    <property type="match status" value="1"/>
</dbReference>
<feature type="domain" description="PIN" evidence="1">
    <location>
        <begin position="6"/>
        <end position="126"/>
    </location>
</feature>
<accession>X1KQ92</accession>
<dbReference type="AlphaFoldDB" id="X1KQ92"/>
<proteinExistence type="predicted"/>
<gene>
    <name evidence="2" type="ORF">S06H3_04100</name>
</gene>
<name>X1KQ92_9ZZZZ</name>
<dbReference type="EMBL" id="BARV01001403">
    <property type="protein sequence ID" value="GAH95795.1"/>
    <property type="molecule type" value="Genomic_DNA"/>
</dbReference>
<evidence type="ECO:0000313" key="2">
    <source>
        <dbReference type="EMBL" id="GAH95795.1"/>
    </source>
</evidence>
<organism evidence="2">
    <name type="scientific">marine sediment metagenome</name>
    <dbReference type="NCBI Taxonomy" id="412755"/>
    <lineage>
        <taxon>unclassified sequences</taxon>
        <taxon>metagenomes</taxon>
        <taxon>ecological metagenomes</taxon>
    </lineage>
</organism>
<sequence length="134" mass="14939">MVSNMALFVADTHSLAWYFTGSGKPGMKALRAFRESSSGKTIIIVPTVVLAEIMDISEKKRIEVDYEELLNKIESSSNFEIYPLDIDVLKTARSITAIPELHDRIIVATAKLLEARVLTKDEDVQKSGIVEAVW</sequence>
<dbReference type="Gene3D" id="3.40.50.1010">
    <property type="entry name" value="5'-nuclease"/>
    <property type="match status" value="1"/>
</dbReference>
<dbReference type="InterPro" id="IPR002716">
    <property type="entry name" value="PIN_dom"/>
</dbReference>
<dbReference type="Pfam" id="PF01850">
    <property type="entry name" value="PIN"/>
    <property type="match status" value="1"/>
</dbReference>
<dbReference type="SUPFAM" id="SSF88723">
    <property type="entry name" value="PIN domain-like"/>
    <property type="match status" value="1"/>
</dbReference>
<evidence type="ECO:0000259" key="1">
    <source>
        <dbReference type="SMART" id="SM00670"/>
    </source>
</evidence>